<dbReference type="Proteomes" id="UP001151760">
    <property type="component" value="Unassembled WGS sequence"/>
</dbReference>
<name>A0ABQ5AXD3_9ASTR</name>
<comment type="caution">
    <text evidence="2">The sequence shown here is derived from an EMBL/GenBank/DDBJ whole genome shotgun (WGS) entry which is preliminary data.</text>
</comment>
<keyword evidence="1" id="KW-0175">Coiled coil</keyword>
<organism evidence="2 3">
    <name type="scientific">Tanacetum coccineum</name>
    <dbReference type="NCBI Taxonomy" id="301880"/>
    <lineage>
        <taxon>Eukaryota</taxon>
        <taxon>Viridiplantae</taxon>
        <taxon>Streptophyta</taxon>
        <taxon>Embryophyta</taxon>
        <taxon>Tracheophyta</taxon>
        <taxon>Spermatophyta</taxon>
        <taxon>Magnoliopsida</taxon>
        <taxon>eudicotyledons</taxon>
        <taxon>Gunneridae</taxon>
        <taxon>Pentapetalae</taxon>
        <taxon>asterids</taxon>
        <taxon>campanulids</taxon>
        <taxon>Asterales</taxon>
        <taxon>Asteraceae</taxon>
        <taxon>Asteroideae</taxon>
        <taxon>Anthemideae</taxon>
        <taxon>Anthemidinae</taxon>
        <taxon>Tanacetum</taxon>
    </lineage>
</organism>
<reference evidence="2" key="2">
    <citation type="submission" date="2022-01" db="EMBL/GenBank/DDBJ databases">
        <authorList>
            <person name="Yamashiro T."/>
            <person name="Shiraishi A."/>
            <person name="Satake H."/>
            <person name="Nakayama K."/>
        </authorList>
    </citation>
    <scope>NUCLEOTIDE SEQUENCE</scope>
</reference>
<reference evidence="2" key="1">
    <citation type="journal article" date="2022" name="Int. J. Mol. Sci.">
        <title>Draft Genome of Tanacetum Coccineum: Genomic Comparison of Closely Related Tanacetum-Family Plants.</title>
        <authorList>
            <person name="Yamashiro T."/>
            <person name="Shiraishi A."/>
            <person name="Nakayama K."/>
            <person name="Satake H."/>
        </authorList>
    </citation>
    <scope>NUCLEOTIDE SEQUENCE</scope>
</reference>
<gene>
    <name evidence="2" type="ORF">Tco_0840974</name>
</gene>
<evidence type="ECO:0000313" key="3">
    <source>
        <dbReference type="Proteomes" id="UP001151760"/>
    </source>
</evidence>
<proteinExistence type="predicted"/>
<feature type="coiled-coil region" evidence="1">
    <location>
        <begin position="40"/>
        <end position="67"/>
    </location>
</feature>
<dbReference type="EMBL" id="BQNB010012675">
    <property type="protein sequence ID" value="GJT06512.1"/>
    <property type="molecule type" value="Genomic_DNA"/>
</dbReference>
<accession>A0ABQ5AXD3</accession>
<evidence type="ECO:0000256" key="1">
    <source>
        <dbReference type="SAM" id="Coils"/>
    </source>
</evidence>
<evidence type="ECO:0000313" key="2">
    <source>
        <dbReference type="EMBL" id="GJT06512.1"/>
    </source>
</evidence>
<keyword evidence="3" id="KW-1185">Reference proteome</keyword>
<protein>
    <submittedName>
        <fullName evidence="2">Uncharacterized protein</fullName>
    </submittedName>
</protein>
<sequence length="257" mass="30239">MECRVESLMRNEVLLEYDEGFTFPKRPYWEELEGRILKLIDDREDQLRQLEEDIRKTKDTLMCLADSLSATLKVKIKAHRVHSTKIEKITRFPTHTPSVTQIGLMPSLVPVQKPINQEHPLPAIYATNEELSANQHIDHISWDSPCHVPIFYDSPPFHESPLDAFFFLSVEPERFNRNSFAPKQTRATLFNKSSSSELPFKGYYCSNNAFGWLLEDIHVTWAHLEKKRTRRLYTNPHDDIAYNVLRRRHDFLDDVRM</sequence>